<evidence type="ECO:0000313" key="3">
    <source>
        <dbReference type="Proteomes" id="UP001458880"/>
    </source>
</evidence>
<dbReference type="EMBL" id="JASPKY010000304">
    <property type="protein sequence ID" value="KAK9709681.1"/>
    <property type="molecule type" value="Genomic_DNA"/>
</dbReference>
<name>A0AAW1JWY2_POPJA</name>
<dbReference type="AlphaFoldDB" id="A0AAW1JWY2"/>
<feature type="region of interest" description="Disordered" evidence="1">
    <location>
        <begin position="1"/>
        <end position="62"/>
    </location>
</feature>
<dbReference type="Proteomes" id="UP001458880">
    <property type="component" value="Unassembled WGS sequence"/>
</dbReference>
<accession>A0AAW1JWY2</accession>
<organism evidence="2 3">
    <name type="scientific">Popillia japonica</name>
    <name type="common">Japanese beetle</name>
    <dbReference type="NCBI Taxonomy" id="7064"/>
    <lineage>
        <taxon>Eukaryota</taxon>
        <taxon>Metazoa</taxon>
        <taxon>Ecdysozoa</taxon>
        <taxon>Arthropoda</taxon>
        <taxon>Hexapoda</taxon>
        <taxon>Insecta</taxon>
        <taxon>Pterygota</taxon>
        <taxon>Neoptera</taxon>
        <taxon>Endopterygota</taxon>
        <taxon>Coleoptera</taxon>
        <taxon>Polyphaga</taxon>
        <taxon>Scarabaeiformia</taxon>
        <taxon>Scarabaeidae</taxon>
        <taxon>Rutelinae</taxon>
        <taxon>Popillia</taxon>
    </lineage>
</organism>
<evidence type="ECO:0000256" key="1">
    <source>
        <dbReference type="SAM" id="MobiDB-lite"/>
    </source>
</evidence>
<dbReference type="EMBL" id="JASPKY010000304">
    <property type="protein sequence ID" value="KAK9709682.1"/>
    <property type="molecule type" value="Genomic_DNA"/>
</dbReference>
<evidence type="ECO:0000313" key="2">
    <source>
        <dbReference type="EMBL" id="KAK9709681.1"/>
    </source>
</evidence>
<reference evidence="2 3" key="2">
    <citation type="journal article" date="2024" name="BMC Genomics">
        <title>De novo assembly and annotation of Popillia japonica's genome with initial clues to its potential as an invasive pest.</title>
        <authorList>
            <person name="Cucini C."/>
            <person name="Boschi S."/>
            <person name="Funari R."/>
            <person name="Cardaioli E."/>
            <person name="Iannotti N."/>
            <person name="Marturano G."/>
            <person name="Paoli F."/>
            <person name="Bruttini M."/>
            <person name="Carapelli A."/>
            <person name="Frati F."/>
            <person name="Nardi F."/>
        </authorList>
    </citation>
    <scope>NUCLEOTIDE SEQUENCE [LARGE SCALE GENOMIC DNA]</scope>
    <source>
        <strain evidence="2">DMR45628</strain>
    </source>
</reference>
<proteinExistence type="predicted"/>
<comment type="caution">
    <text evidence="2">The sequence shown here is derived from an EMBL/GenBank/DDBJ whole genome shotgun (WGS) entry which is preliminary data.</text>
</comment>
<sequence>MPVSVSTFWTGDDPLQHTGDAAQFPRHPARLLEDEREQRQQPVTEHDRGSLQHDQQQVPPSIPATVHDATTIKPPLPFNARIRFYVGNGYSYELIIFIL</sequence>
<gene>
    <name evidence="2" type="ORF">QE152_g26456</name>
</gene>
<reference evidence="2" key="1">
    <citation type="submission" date="2023-05" db="EMBL/GenBank/DDBJ databases">
        <authorList>
            <person name="Nardi F."/>
            <person name="Carapelli A."/>
            <person name="Cucini C."/>
        </authorList>
    </citation>
    <scope>NUCLEOTIDE SEQUENCE</scope>
    <source>
        <strain evidence="2">DMR45628</strain>
        <tissue evidence="2">Testes</tissue>
    </source>
</reference>
<feature type="compositionally biased region" description="Basic and acidic residues" evidence="1">
    <location>
        <begin position="30"/>
        <end position="51"/>
    </location>
</feature>
<keyword evidence="3" id="KW-1185">Reference proteome</keyword>
<protein>
    <submittedName>
        <fullName evidence="2">Uncharacterized protein</fullName>
    </submittedName>
</protein>